<evidence type="ECO:0000259" key="4">
    <source>
        <dbReference type="Pfam" id="PF01979"/>
    </source>
</evidence>
<dbReference type="PANTHER" id="PTHR42717:SF1">
    <property type="entry name" value="IMIDAZOLONEPROPIONASE AND RELATED AMIDOHYDROLASES"/>
    <property type="match status" value="1"/>
</dbReference>
<dbReference type="EMBL" id="CP042437">
    <property type="protein sequence ID" value="QEC78339.1"/>
    <property type="molecule type" value="Genomic_DNA"/>
</dbReference>
<feature type="binding site" description="via carbamate group" evidence="1">
    <location>
        <position position="186"/>
    </location>
    <ligand>
        <name>Zn(2+)</name>
        <dbReference type="ChEBI" id="CHEBI:29105"/>
        <label>2</label>
    </ligand>
</feature>
<organism evidence="5 6">
    <name type="scientific">Mucilaginibacter ginsenosidivorax</name>
    <dbReference type="NCBI Taxonomy" id="862126"/>
    <lineage>
        <taxon>Bacteria</taxon>
        <taxon>Pseudomonadati</taxon>
        <taxon>Bacteroidota</taxon>
        <taxon>Sphingobacteriia</taxon>
        <taxon>Sphingobacteriales</taxon>
        <taxon>Sphingobacteriaceae</taxon>
        <taxon>Mucilaginibacter</taxon>
    </lineage>
</organism>
<proteinExistence type="predicted"/>
<feature type="binding site" evidence="1">
    <location>
        <position position="84"/>
    </location>
    <ligand>
        <name>Zn(2+)</name>
        <dbReference type="ChEBI" id="CHEBI:29105"/>
        <label>1</label>
    </ligand>
</feature>
<feature type="signal peptide" evidence="3">
    <location>
        <begin position="1"/>
        <end position="21"/>
    </location>
</feature>
<keyword evidence="1" id="KW-0479">Metal-binding</keyword>
<feature type="binding site" evidence="1">
    <location>
        <position position="242"/>
    </location>
    <ligand>
        <name>Zn(2+)</name>
        <dbReference type="ChEBI" id="CHEBI:29105"/>
        <label>2</label>
    </ligand>
</feature>
<feature type="modified residue" description="N6-carboxylysine" evidence="2">
    <location>
        <position position="186"/>
    </location>
</feature>
<dbReference type="PIRSF" id="PIRSF039004">
    <property type="entry name" value="ADE_EF_0837"/>
    <property type="match status" value="1"/>
</dbReference>
<dbReference type="SUPFAM" id="SSF51556">
    <property type="entry name" value="Metallo-dependent hydrolases"/>
    <property type="match status" value="1"/>
</dbReference>
<sequence length="430" mass="47154">MQKTYFLLLVLLSLVSPAVMAQSYDIVIKNGHVIDPKNDIDAVMDIAIINNKIALVSKNIDAKQAADVIEAKGMYVVPGLIDIHTHNFGGTQPDHQYENGNLGLAPDGFTFRNGVTTVVDAGSSGWRTFPTFKTQTIDNSRTRVLAFLNIVGEGMRGDYEQDLNDMDPRMTALVARRYKDIIVGIKLAHYEGHDWTPTDRAVEAGTAAKGIPVMIDFGGSTPPLPIEELFLKHLRPGDIFTHCFGQFNDREPIVDPATKKVKPFVYEARKRGIAFDVGYGNISFAYSQALPAAKEGFFPSSISTDLHVGSMNDAMKDMLTCMTKFLAMGMPLHDVIQACTSNPAKEIKREELGNLSVGSGADVAILSIVDGKFGLFDYTGYKVEASKKFVCELTIRAGKIVYDLNGIASPIYQPKINTKNPQTVLITENH</sequence>
<dbReference type="RefSeq" id="WP_147056878.1">
    <property type="nucleotide sequence ID" value="NZ_CP042437.1"/>
</dbReference>
<keyword evidence="6" id="KW-1185">Reference proteome</keyword>
<evidence type="ECO:0000256" key="2">
    <source>
        <dbReference type="PIRSR" id="PIRSR039004-2"/>
    </source>
</evidence>
<dbReference type="GO" id="GO:0016810">
    <property type="term" value="F:hydrolase activity, acting on carbon-nitrogen (but not peptide) bonds"/>
    <property type="evidence" value="ECO:0007669"/>
    <property type="project" value="InterPro"/>
</dbReference>
<accession>A0A5B8W475</accession>
<gene>
    <name evidence="5" type="ORF">FSB76_21215</name>
</gene>
<dbReference type="InterPro" id="IPR006680">
    <property type="entry name" value="Amidohydro-rel"/>
</dbReference>
<evidence type="ECO:0000256" key="3">
    <source>
        <dbReference type="SAM" id="SignalP"/>
    </source>
</evidence>
<reference evidence="5 6" key="1">
    <citation type="journal article" date="2013" name="J. Microbiol.">
        <title>Mucilaginibacter ginsenosidivorax sp. nov., with ginsenoside converting activity isolated from sediment.</title>
        <authorList>
            <person name="Kim J.K."/>
            <person name="Choi T.E."/>
            <person name="Liu Q.M."/>
            <person name="Park H.Y."/>
            <person name="Yi T.H."/>
            <person name="Yoon M.H."/>
            <person name="Kim S.C."/>
            <person name="Im W.T."/>
        </authorList>
    </citation>
    <scope>NUCLEOTIDE SEQUENCE [LARGE SCALE GENOMIC DNA]</scope>
    <source>
        <strain evidence="5 6">KHI28</strain>
    </source>
</reference>
<dbReference type="KEGG" id="mgk:FSB76_21215"/>
<feature type="domain" description="Amidohydrolase-related" evidence="4">
    <location>
        <begin position="290"/>
        <end position="401"/>
    </location>
</feature>
<dbReference type="InterPro" id="IPR020043">
    <property type="entry name" value="Deacetylase_Atu3266-like"/>
</dbReference>
<dbReference type="Gene3D" id="2.30.40.10">
    <property type="entry name" value="Urease, subunit C, domain 1"/>
    <property type="match status" value="1"/>
</dbReference>
<name>A0A5B8W475_9SPHI</name>
<dbReference type="SUPFAM" id="SSF51338">
    <property type="entry name" value="Composite domain of metallo-dependent hydrolases"/>
    <property type="match status" value="1"/>
</dbReference>
<dbReference type="OrthoDB" id="9797498at2"/>
<dbReference type="Pfam" id="PF01979">
    <property type="entry name" value="Amidohydro_1"/>
    <property type="match status" value="1"/>
</dbReference>
<evidence type="ECO:0000313" key="5">
    <source>
        <dbReference type="EMBL" id="QEC78339.1"/>
    </source>
</evidence>
<dbReference type="InterPro" id="IPR032466">
    <property type="entry name" value="Metal_Hydrolase"/>
</dbReference>
<dbReference type="GO" id="GO:0046872">
    <property type="term" value="F:metal ion binding"/>
    <property type="evidence" value="ECO:0007669"/>
    <property type="project" value="UniProtKB-KW"/>
</dbReference>
<evidence type="ECO:0000256" key="1">
    <source>
        <dbReference type="PIRSR" id="PIRSR039004-1"/>
    </source>
</evidence>
<keyword evidence="3" id="KW-0732">Signal</keyword>
<dbReference type="GO" id="GO:0019213">
    <property type="term" value="F:deacetylase activity"/>
    <property type="evidence" value="ECO:0007669"/>
    <property type="project" value="InterPro"/>
</dbReference>
<feature type="chain" id="PRO_5023132122" evidence="3">
    <location>
        <begin position="22"/>
        <end position="430"/>
    </location>
</feature>
<keyword evidence="1" id="KW-0862">Zinc</keyword>
<dbReference type="PANTHER" id="PTHR42717">
    <property type="entry name" value="DIHYDROOROTASE-RELATED"/>
    <property type="match status" value="1"/>
</dbReference>
<dbReference type="Gene3D" id="3.20.20.140">
    <property type="entry name" value="Metal-dependent hydrolases"/>
    <property type="match status" value="1"/>
</dbReference>
<evidence type="ECO:0000313" key="6">
    <source>
        <dbReference type="Proteomes" id="UP000321362"/>
    </source>
</evidence>
<keyword evidence="5" id="KW-0378">Hydrolase</keyword>
<dbReference type="InterPro" id="IPR011059">
    <property type="entry name" value="Metal-dep_hydrolase_composite"/>
</dbReference>
<dbReference type="Proteomes" id="UP000321362">
    <property type="component" value="Chromosome"/>
</dbReference>
<protein>
    <submittedName>
        <fullName evidence="5">Amidohydrolase/deacetylase family metallohydrolase</fullName>
    </submittedName>
</protein>
<feature type="binding site" description="via carbamate group" evidence="1">
    <location>
        <position position="186"/>
    </location>
    <ligand>
        <name>Zn(2+)</name>
        <dbReference type="ChEBI" id="CHEBI:29105"/>
        <label>1</label>
    </ligand>
</feature>
<dbReference type="AlphaFoldDB" id="A0A5B8W475"/>
<dbReference type="NCBIfam" id="NF006689">
    <property type="entry name" value="PRK09237.1"/>
    <property type="match status" value="1"/>
</dbReference>
<feature type="binding site" evidence="1">
    <location>
        <position position="86"/>
    </location>
    <ligand>
        <name>Zn(2+)</name>
        <dbReference type="ChEBI" id="CHEBI:29105"/>
        <label>1</label>
    </ligand>
</feature>
<feature type="binding site" evidence="1">
    <location>
        <position position="305"/>
    </location>
    <ligand>
        <name>Zn(2+)</name>
        <dbReference type="ChEBI" id="CHEBI:29105"/>
        <label>1</label>
    </ligand>
</feature>